<name>A0A0A9DSS9_ARUDO</name>
<reference evidence="1" key="2">
    <citation type="journal article" date="2015" name="Data Brief">
        <title>Shoot transcriptome of the giant reed, Arundo donax.</title>
        <authorList>
            <person name="Barrero R.A."/>
            <person name="Guerrero F.D."/>
            <person name="Moolhuijzen P."/>
            <person name="Goolsby J.A."/>
            <person name="Tidwell J."/>
            <person name="Bellgard S.E."/>
            <person name="Bellgard M.I."/>
        </authorList>
    </citation>
    <scope>NUCLEOTIDE SEQUENCE</scope>
    <source>
        <tissue evidence="1">Shoot tissue taken approximately 20 cm above the soil surface</tissue>
    </source>
</reference>
<evidence type="ECO:0000313" key="1">
    <source>
        <dbReference type="EMBL" id="JAD91589.1"/>
    </source>
</evidence>
<sequence length="56" mass="6302">MEILLTVLSLCGIDLQSCYLEAQGMVQLLTCGQWAVFLQSFSMGSQYYLERMSQSS</sequence>
<accession>A0A0A9DSS9</accession>
<protein>
    <submittedName>
        <fullName evidence="1">Uncharacterized protein</fullName>
    </submittedName>
</protein>
<organism evidence="1">
    <name type="scientific">Arundo donax</name>
    <name type="common">Giant reed</name>
    <name type="synonym">Donax arundinaceus</name>
    <dbReference type="NCBI Taxonomy" id="35708"/>
    <lineage>
        <taxon>Eukaryota</taxon>
        <taxon>Viridiplantae</taxon>
        <taxon>Streptophyta</taxon>
        <taxon>Embryophyta</taxon>
        <taxon>Tracheophyta</taxon>
        <taxon>Spermatophyta</taxon>
        <taxon>Magnoliopsida</taxon>
        <taxon>Liliopsida</taxon>
        <taxon>Poales</taxon>
        <taxon>Poaceae</taxon>
        <taxon>PACMAD clade</taxon>
        <taxon>Arundinoideae</taxon>
        <taxon>Arundineae</taxon>
        <taxon>Arundo</taxon>
    </lineage>
</organism>
<reference evidence="1" key="1">
    <citation type="submission" date="2014-09" db="EMBL/GenBank/DDBJ databases">
        <authorList>
            <person name="Magalhaes I.L.F."/>
            <person name="Oliveira U."/>
            <person name="Santos F.R."/>
            <person name="Vidigal T.H.D.A."/>
            <person name="Brescovit A.D."/>
            <person name="Santos A.J."/>
        </authorList>
    </citation>
    <scope>NUCLEOTIDE SEQUENCE</scope>
    <source>
        <tissue evidence="1">Shoot tissue taken approximately 20 cm above the soil surface</tissue>
    </source>
</reference>
<dbReference type="EMBL" id="GBRH01206306">
    <property type="protein sequence ID" value="JAD91589.1"/>
    <property type="molecule type" value="Transcribed_RNA"/>
</dbReference>
<dbReference type="AlphaFoldDB" id="A0A0A9DSS9"/>
<proteinExistence type="predicted"/>